<proteinExistence type="predicted"/>
<dbReference type="AlphaFoldDB" id="A0AAV9JBM9"/>
<reference evidence="1 2" key="1">
    <citation type="submission" date="2021-11" db="EMBL/GenBank/DDBJ databases">
        <title>Black yeast isolated from Biological Soil Crust.</title>
        <authorList>
            <person name="Kurbessoian T."/>
        </authorList>
    </citation>
    <scope>NUCLEOTIDE SEQUENCE [LARGE SCALE GENOMIC DNA]</scope>
    <source>
        <strain evidence="1 2">CCFEE 5522</strain>
    </source>
</reference>
<keyword evidence="2" id="KW-1185">Reference proteome</keyword>
<sequence length="95" mass="10340">MTVLDRFPPASSIAAGNHVNKIIRANYPDTLYAELATESIRSWRDPAGIFAGLYHRCGWLLAALGGGSSLDFTEGSIKTAREKASSQRKKSALRM</sequence>
<name>A0AAV9JBM9_9PEZI</name>
<gene>
    <name evidence="1" type="ORF">LTR36_006647</name>
</gene>
<accession>A0AAV9JBM9</accession>
<evidence type="ECO:0000313" key="1">
    <source>
        <dbReference type="EMBL" id="KAK4542599.1"/>
    </source>
</evidence>
<evidence type="ECO:0000313" key="2">
    <source>
        <dbReference type="Proteomes" id="UP001324427"/>
    </source>
</evidence>
<dbReference type="Gene3D" id="3.50.50.60">
    <property type="entry name" value="FAD/NAD(P)-binding domain"/>
    <property type="match status" value="1"/>
</dbReference>
<dbReference type="EMBL" id="JAVFHQ010000040">
    <property type="protein sequence ID" value="KAK4542599.1"/>
    <property type="molecule type" value="Genomic_DNA"/>
</dbReference>
<protein>
    <submittedName>
        <fullName evidence="1">Uncharacterized protein</fullName>
    </submittedName>
</protein>
<comment type="caution">
    <text evidence="1">The sequence shown here is derived from an EMBL/GenBank/DDBJ whole genome shotgun (WGS) entry which is preliminary data.</text>
</comment>
<organism evidence="1 2">
    <name type="scientific">Oleoguttula mirabilis</name>
    <dbReference type="NCBI Taxonomy" id="1507867"/>
    <lineage>
        <taxon>Eukaryota</taxon>
        <taxon>Fungi</taxon>
        <taxon>Dikarya</taxon>
        <taxon>Ascomycota</taxon>
        <taxon>Pezizomycotina</taxon>
        <taxon>Dothideomycetes</taxon>
        <taxon>Dothideomycetidae</taxon>
        <taxon>Mycosphaerellales</taxon>
        <taxon>Teratosphaeriaceae</taxon>
        <taxon>Oleoguttula</taxon>
    </lineage>
</organism>
<dbReference type="Proteomes" id="UP001324427">
    <property type="component" value="Unassembled WGS sequence"/>
</dbReference>
<dbReference type="InterPro" id="IPR036188">
    <property type="entry name" value="FAD/NAD-bd_sf"/>
</dbReference>